<evidence type="ECO:0008006" key="11">
    <source>
        <dbReference type="Google" id="ProtNLM"/>
    </source>
</evidence>
<comment type="caution">
    <text evidence="9">The sequence shown here is derived from an EMBL/GenBank/DDBJ whole genome shotgun (WGS) entry which is preliminary data.</text>
</comment>
<evidence type="ECO:0000256" key="3">
    <source>
        <dbReference type="ARBA" id="ARBA00022525"/>
    </source>
</evidence>
<dbReference type="PRINTS" id="PR00313">
    <property type="entry name" value="CABNDNGRPT"/>
</dbReference>
<dbReference type="GO" id="GO:0005509">
    <property type="term" value="F:calcium ion binding"/>
    <property type="evidence" value="ECO:0007669"/>
    <property type="project" value="InterPro"/>
</dbReference>
<keyword evidence="6" id="KW-0843">Virulence</keyword>
<dbReference type="InterPro" id="IPR003995">
    <property type="entry name" value="RTX_toxin_determinant-A"/>
</dbReference>
<dbReference type="SUPFAM" id="SSF51120">
    <property type="entry name" value="beta-Roll"/>
    <property type="match status" value="5"/>
</dbReference>
<keyword evidence="10" id="KW-1185">Reference proteome</keyword>
<reference evidence="9" key="1">
    <citation type="journal article" date="2014" name="Int. J. Syst. Evol. Microbiol.">
        <title>Complete genome sequence of Corynebacterium casei LMG S-19264T (=DSM 44701T), isolated from a smear-ripened cheese.</title>
        <authorList>
            <consortium name="US DOE Joint Genome Institute (JGI-PGF)"/>
            <person name="Walter F."/>
            <person name="Albersmeier A."/>
            <person name="Kalinowski J."/>
            <person name="Ruckert C."/>
        </authorList>
    </citation>
    <scope>NUCLEOTIDE SEQUENCE</scope>
    <source>
        <strain evidence="9">KCTC 23714</strain>
    </source>
</reference>
<evidence type="ECO:0000256" key="5">
    <source>
        <dbReference type="ARBA" id="ARBA00022737"/>
    </source>
</evidence>
<dbReference type="InterPro" id="IPR050557">
    <property type="entry name" value="RTX_toxin/Mannuronan_C5-epim"/>
</dbReference>
<keyword evidence="4" id="KW-0800">Toxin</keyword>
<dbReference type="GO" id="GO:0090729">
    <property type="term" value="F:toxin activity"/>
    <property type="evidence" value="ECO:0007669"/>
    <property type="project" value="UniProtKB-KW"/>
</dbReference>
<evidence type="ECO:0000256" key="2">
    <source>
        <dbReference type="ARBA" id="ARBA00004613"/>
    </source>
</evidence>
<dbReference type="PANTHER" id="PTHR38340">
    <property type="entry name" value="S-LAYER PROTEIN"/>
    <property type="match status" value="1"/>
</dbReference>
<name>A0A918J3C0_9RHOB</name>
<proteinExistence type="predicted"/>
<dbReference type="GO" id="GO:0005576">
    <property type="term" value="C:extracellular region"/>
    <property type="evidence" value="ECO:0007669"/>
    <property type="project" value="UniProtKB-SubCell"/>
</dbReference>
<dbReference type="InterPro" id="IPR011049">
    <property type="entry name" value="Serralysin-like_metalloprot_C"/>
</dbReference>
<keyword evidence="5" id="KW-0677">Repeat</keyword>
<gene>
    <name evidence="9" type="ORF">GCM10011452_31720</name>
</gene>
<accession>A0A918J3C0</accession>
<dbReference type="Gene3D" id="2.150.10.10">
    <property type="entry name" value="Serralysin-like metalloprotease, C-terminal"/>
    <property type="match status" value="6"/>
</dbReference>
<evidence type="ECO:0000313" key="9">
    <source>
        <dbReference type="EMBL" id="GGW40897.1"/>
    </source>
</evidence>
<reference evidence="9" key="2">
    <citation type="submission" date="2020-09" db="EMBL/GenBank/DDBJ databases">
        <authorList>
            <person name="Sun Q."/>
            <person name="Kim S."/>
        </authorList>
    </citation>
    <scope>NUCLEOTIDE SEQUENCE</scope>
    <source>
        <strain evidence="9">KCTC 23714</strain>
    </source>
</reference>
<sequence length="1125" mass="111750">MGSFFGRGTFRAAAAHMVAGVTDIALRVVDGVVQVFTTTRAGGGLLSLELQTTGVGLRLIDQAGVAAGTVLSAPAQITVLSGAGPDRLIWTGGIVLGSHLLGRAGGIGAAETGALPPGPISAQTFTTLGDAAFAILAPLGENRLLVCRMTATGQMVAVDGTDLGNPVQQAVDITALAALRIGAAHYVLSLSAAEESLRVWALGPNGTLTAVSQVGAGAGLGLSTPSALEVVELAGRSYALIAGAGSSSISVVALEPGGQMRLADHVIDTLETRFQGVQALASVQISGRVFVFAGGGDGGLQAFELMPGGRLVAAGQVLPATALPLDDITALAAVVQGDRIELVVGAEGSGLIRLGFDPGPLAVPLSGGAGDDSLSGGDRGDLILGRAGNDRLSGGAGADILSDGAGMDEMDGGAGADLFVLAADGQADTIRGFVPGEDRIDLSGWGRIYSVEALPMVGRRGCVVIRWGEEALYIYSADGADMDPGIFTSADVFGLWHVTTPAVIPGRQIASGPDRETLTGGGGADTLLADGGGDLLSGGSGTDLADYGRASGPVRANLGLGPLAPQLAGQDRFQSVEDLAGGIHDDTLTGNAADNLLLGRQGNDRLIGGAGRDRLMGGAGDDSLNSGLGADLLDGGDGRDWARWHRATISVQVDLTLAVQSGGAAAGDRLIGIENLLGGRYADRLAGDATANALSGGGGSDRLEGRAGADTLNGGEGNDSLTGGSGADLLLGGAGADWAVYAGAAAVRVDLALAGQWQDTAGQGRDWLSGVEHLSGGAGGDRLAGGRTANILSGDAGDDLLQGREGADTLIGGAGNDILSGGAGNDWAVYRGGAALRIDLRLTTAQATGQGRDVLSSVENLWGGAGADALAGNAADNRLLGQDGADSLFGFDGNDRLQGGNGNDLLSAGRGNDLLLGGDGNDHLRAGPGRDQTTGGSGFDTVELTGPGGNRISLAVTGWQARPGGAVLLAGVEGLMGAAGQDTLSGHAGANMVWGGGGADQLFGLAGADWLLGGGGADRLAAGSGDDWLDGGAGNDWLSGGTGADRFVFSAGADRIVDLSWAEGDHLLLTLAALPQLRGLSPTTIVERWGVDLGAEVRLDLGAAGQVTLAGMASLSELRAVIEVI</sequence>
<dbReference type="PRINTS" id="PR01488">
    <property type="entry name" value="RTXTOXINA"/>
</dbReference>
<comment type="subcellular location">
    <subcellularLocation>
        <location evidence="1">Membrane</location>
    </subcellularLocation>
    <subcellularLocation>
        <location evidence="2">Secreted</location>
    </subcellularLocation>
</comment>
<dbReference type="PANTHER" id="PTHR38340:SF1">
    <property type="entry name" value="S-LAYER PROTEIN"/>
    <property type="match status" value="1"/>
</dbReference>
<organism evidence="9 10">
    <name type="scientific">Gemmobacter lanyuensis</name>
    <dbReference type="NCBI Taxonomy" id="1054497"/>
    <lineage>
        <taxon>Bacteria</taxon>
        <taxon>Pseudomonadati</taxon>
        <taxon>Pseudomonadota</taxon>
        <taxon>Alphaproteobacteria</taxon>
        <taxon>Rhodobacterales</taxon>
        <taxon>Paracoccaceae</taxon>
        <taxon>Gemmobacter</taxon>
    </lineage>
</organism>
<dbReference type="RefSeq" id="WP_189634853.1">
    <property type="nucleotide sequence ID" value="NZ_BMYQ01000012.1"/>
</dbReference>
<evidence type="ECO:0000256" key="4">
    <source>
        <dbReference type="ARBA" id="ARBA00022656"/>
    </source>
</evidence>
<dbReference type="Proteomes" id="UP000628984">
    <property type="component" value="Unassembled WGS sequence"/>
</dbReference>
<dbReference type="InterPro" id="IPR001343">
    <property type="entry name" value="Hemolysn_Ca-bd"/>
</dbReference>
<protein>
    <recommendedName>
        <fullName evidence="11">Calcium-binding protein</fullName>
    </recommendedName>
</protein>
<evidence type="ECO:0000256" key="7">
    <source>
        <dbReference type="ARBA" id="ARBA00023136"/>
    </source>
</evidence>
<dbReference type="AlphaFoldDB" id="A0A918J3C0"/>
<keyword evidence="3" id="KW-0964">Secreted</keyword>
<dbReference type="GO" id="GO:0016020">
    <property type="term" value="C:membrane"/>
    <property type="evidence" value="ECO:0007669"/>
    <property type="project" value="UniProtKB-SubCell"/>
</dbReference>
<dbReference type="PROSITE" id="PS00330">
    <property type="entry name" value="HEMOLYSIN_CALCIUM"/>
    <property type="match status" value="11"/>
</dbReference>
<keyword evidence="7" id="KW-0472">Membrane</keyword>
<dbReference type="EMBL" id="BMYQ01000012">
    <property type="protein sequence ID" value="GGW40897.1"/>
    <property type="molecule type" value="Genomic_DNA"/>
</dbReference>
<dbReference type="Pfam" id="PF00353">
    <property type="entry name" value="HemolysinCabind"/>
    <property type="match status" value="9"/>
</dbReference>
<feature type="region of interest" description="Disordered" evidence="8">
    <location>
        <begin position="917"/>
        <end position="937"/>
    </location>
</feature>
<evidence type="ECO:0000256" key="1">
    <source>
        <dbReference type="ARBA" id="ARBA00004370"/>
    </source>
</evidence>
<evidence type="ECO:0000313" key="10">
    <source>
        <dbReference type="Proteomes" id="UP000628984"/>
    </source>
</evidence>
<feature type="region of interest" description="Disordered" evidence="8">
    <location>
        <begin position="696"/>
        <end position="718"/>
    </location>
</feature>
<dbReference type="InterPro" id="IPR018511">
    <property type="entry name" value="Hemolysin-typ_Ca-bd_CS"/>
</dbReference>
<evidence type="ECO:0000256" key="6">
    <source>
        <dbReference type="ARBA" id="ARBA00023026"/>
    </source>
</evidence>
<evidence type="ECO:0000256" key="8">
    <source>
        <dbReference type="SAM" id="MobiDB-lite"/>
    </source>
</evidence>